<evidence type="ECO:0000313" key="4">
    <source>
        <dbReference type="Proteomes" id="UP000503011"/>
    </source>
</evidence>
<keyword evidence="4" id="KW-1185">Reference proteome</keyword>
<sequence>MRRVLAALLLLGALTACDSAEQAPPVAAPPLDTAAPQDQPAEATQEAPPPAASTVDPCALVSKAEAEELAGLKLQDAVPSPESCSYTTPPTGTTGQVEVYVGDGAKKQYDIELQLGHEYAPVSGAGDEAYSYQDGLSVFVNKGGVWTALHLVRIDDPAKYRPALEELARTMSTRY</sequence>
<evidence type="ECO:0000313" key="3">
    <source>
        <dbReference type="EMBL" id="BCB90839.1"/>
    </source>
</evidence>
<evidence type="ECO:0008006" key="5">
    <source>
        <dbReference type="Google" id="ProtNLM"/>
    </source>
</evidence>
<dbReference type="Proteomes" id="UP000503011">
    <property type="component" value="Chromosome"/>
</dbReference>
<feature type="chain" id="PRO_5026293995" description="DUF3558 domain-containing protein" evidence="2">
    <location>
        <begin position="23"/>
        <end position="175"/>
    </location>
</feature>
<feature type="signal peptide" evidence="2">
    <location>
        <begin position="1"/>
        <end position="22"/>
    </location>
</feature>
<feature type="region of interest" description="Disordered" evidence="1">
    <location>
        <begin position="23"/>
        <end position="55"/>
    </location>
</feature>
<dbReference type="KEGG" id="psuu:Psuf_081520"/>
<gene>
    <name evidence="3" type="ORF">Psuf_081520</name>
</gene>
<proteinExistence type="predicted"/>
<name>A0A6F8YXM9_9ACTN</name>
<keyword evidence="2" id="KW-0732">Signal</keyword>
<reference evidence="3 4" key="1">
    <citation type="submission" date="2020-03" db="EMBL/GenBank/DDBJ databases">
        <title>Whole genome shotgun sequence of Phytohabitans suffuscus NBRC 105367.</title>
        <authorList>
            <person name="Komaki H."/>
            <person name="Tamura T."/>
        </authorList>
    </citation>
    <scope>NUCLEOTIDE SEQUENCE [LARGE SCALE GENOMIC DNA]</scope>
    <source>
        <strain evidence="3 4">NBRC 105367</strain>
    </source>
</reference>
<evidence type="ECO:0000256" key="2">
    <source>
        <dbReference type="SAM" id="SignalP"/>
    </source>
</evidence>
<reference evidence="3 4" key="2">
    <citation type="submission" date="2020-03" db="EMBL/GenBank/DDBJ databases">
        <authorList>
            <person name="Ichikawa N."/>
            <person name="Kimura A."/>
            <person name="Kitahashi Y."/>
            <person name="Uohara A."/>
        </authorList>
    </citation>
    <scope>NUCLEOTIDE SEQUENCE [LARGE SCALE GENOMIC DNA]</scope>
    <source>
        <strain evidence="3 4">NBRC 105367</strain>
    </source>
</reference>
<accession>A0A6F8YXM9</accession>
<dbReference type="RefSeq" id="WP_173163284.1">
    <property type="nucleotide sequence ID" value="NZ_AP022871.1"/>
</dbReference>
<dbReference type="PROSITE" id="PS51257">
    <property type="entry name" value="PROKAR_LIPOPROTEIN"/>
    <property type="match status" value="1"/>
</dbReference>
<feature type="compositionally biased region" description="Low complexity" evidence="1">
    <location>
        <begin position="32"/>
        <end position="46"/>
    </location>
</feature>
<protein>
    <recommendedName>
        <fullName evidence="5">DUF3558 domain-containing protein</fullName>
    </recommendedName>
</protein>
<dbReference type="AlphaFoldDB" id="A0A6F8YXM9"/>
<dbReference type="EMBL" id="AP022871">
    <property type="protein sequence ID" value="BCB90839.1"/>
    <property type="molecule type" value="Genomic_DNA"/>
</dbReference>
<evidence type="ECO:0000256" key="1">
    <source>
        <dbReference type="SAM" id="MobiDB-lite"/>
    </source>
</evidence>
<organism evidence="3 4">
    <name type="scientific">Phytohabitans suffuscus</name>
    <dbReference type="NCBI Taxonomy" id="624315"/>
    <lineage>
        <taxon>Bacteria</taxon>
        <taxon>Bacillati</taxon>
        <taxon>Actinomycetota</taxon>
        <taxon>Actinomycetes</taxon>
        <taxon>Micromonosporales</taxon>
        <taxon>Micromonosporaceae</taxon>
    </lineage>
</organism>